<organism evidence="6 7">
    <name type="scientific">Saccharopolyspora halophila</name>
    <dbReference type="NCBI Taxonomy" id="405551"/>
    <lineage>
        <taxon>Bacteria</taxon>
        <taxon>Bacillati</taxon>
        <taxon>Actinomycetota</taxon>
        <taxon>Actinomycetes</taxon>
        <taxon>Pseudonocardiales</taxon>
        <taxon>Pseudonocardiaceae</taxon>
        <taxon>Saccharopolyspora</taxon>
    </lineage>
</organism>
<dbReference type="InterPro" id="IPR012074">
    <property type="entry name" value="GAF_ANTAR"/>
</dbReference>
<comment type="caution">
    <text evidence="6">The sequence shown here is derived from an EMBL/GenBank/DDBJ whole genome shotgun (WGS) entry which is preliminary data.</text>
</comment>
<dbReference type="Proteomes" id="UP001501218">
    <property type="component" value="Unassembled WGS sequence"/>
</dbReference>
<dbReference type="SMART" id="SM00065">
    <property type="entry name" value="GAF"/>
    <property type="match status" value="1"/>
</dbReference>
<dbReference type="SUPFAM" id="SSF52172">
    <property type="entry name" value="CheY-like"/>
    <property type="match status" value="1"/>
</dbReference>
<evidence type="ECO:0000256" key="3">
    <source>
        <dbReference type="ARBA" id="ARBA00023015"/>
    </source>
</evidence>
<keyword evidence="7" id="KW-1185">Reference proteome</keyword>
<name>A0ABP5TBV7_9PSEU</name>
<evidence type="ECO:0000256" key="2">
    <source>
        <dbReference type="ARBA" id="ARBA00022777"/>
    </source>
</evidence>
<dbReference type="SMART" id="SM01012">
    <property type="entry name" value="ANTAR"/>
    <property type="match status" value="1"/>
</dbReference>
<dbReference type="EMBL" id="BAAARA010000008">
    <property type="protein sequence ID" value="GAA2349307.1"/>
    <property type="molecule type" value="Genomic_DNA"/>
</dbReference>
<keyword evidence="1" id="KW-0808">Transferase</keyword>
<dbReference type="Gene3D" id="3.30.450.40">
    <property type="match status" value="1"/>
</dbReference>
<dbReference type="Pfam" id="PF03861">
    <property type="entry name" value="ANTAR"/>
    <property type="match status" value="1"/>
</dbReference>
<gene>
    <name evidence="6" type="ORF">GCM10009854_28630</name>
</gene>
<evidence type="ECO:0000256" key="4">
    <source>
        <dbReference type="ARBA" id="ARBA00023163"/>
    </source>
</evidence>
<feature type="domain" description="ANTAR" evidence="5">
    <location>
        <begin position="169"/>
        <end position="230"/>
    </location>
</feature>
<accession>A0ABP5TBV7</accession>
<dbReference type="Pfam" id="PF13185">
    <property type="entry name" value="GAF_2"/>
    <property type="match status" value="1"/>
</dbReference>
<dbReference type="InterPro" id="IPR029016">
    <property type="entry name" value="GAF-like_dom_sf"/>
</dbReference>
<evidence type="ECO:0000259" key="5">
    <source>
        <dbReference type="PROSITE" id="PS50921"/>
    </source>
</evidence>
<dbReference type="InterPro" id="IPR011006">
    <property type="entry name" value="CheY-like_superfamily"/>
</dbReference>
<protein>
    <submittedName>
        <fullName evidence="6">GAF and ANTAR domain-containing protein</fullName>
    </submittedName>
</protein>
<keyword evidence="2" id="KW-0418">Kinase</keyword>
<dbReference type="SUPFAM" id="SSF55781">
    <property type="entry name" value="GAF domain-like"/>
    <property type="match status" value="1"/>
</dbReference>
<evidence type="ECO:0000313" key="7">
    <source>
        <dbReference type="Proteomes" id="UP001501218"/>
    </source>
</evidence>
<keyword evidence="4" id="KW-0804">Transcription</keyword>
<proteinExistence type="predicted"/>
<dbReference type="InterPro" id="IPR036388">
    <property type="entry name" value="WH-like_DNA-bd_sf"/>
</dbReference>
<evidence type="ECO:0000256" key="1">
    <source>
        <dbReference type="ARBA" id="ARBA00022679"/>
    </source>
</evidence>
<keyword evidence="3" id="KW-0805">Transcription regulation</keyword>
<dbReference type="PIRSF" id="PIRSF036625">
    <property type="entry name" value="GAF_ANTAR"/>
    <property type="match status" value="1"/>
</dbReference>
<dbReference type="RefSeq" id="WP_344131577.1">
    <property type="nucleotide sequence ID" value="NZ_BAAARA010000008.1"/>
</dbReference>
<dbReference type="InterPro" id="IPR005561">
    <property type="entry name" value="ANTAR"/>
</dbReference>
<dbReference type="InterPro" id="IPR003018">
    <property type="entry name" value="GAF"/>
</dbReference>
<sequence length="245" mass="27157">MSGALPERLSQAFVELADTLVSDFDSTELMQRLTEHCVELLDVDAAGLLLADPAEDRPVLRLVASSTERARVLDLFQLQDEEGPSLECYRTGEPVSTRGDVAQRWPRFAAAADDAGLTEVHAVPMRLRERTLGSLNLFRARPALAESDLRLARALADVTTIGLMQERTLRQHETLSDQLQVALDSRVDIEQAKGILSERLGLDLEQAFSTLRGYSRSRGRRLKDVAQAVIDGSLRLDDMPAPPRR</sequence>
<reference evidence="7" key="1">
    <citation type="journal article" date="2019" name="Int. J. Syst. Evol. Microbiol.">
        <title>The Global Catalogue of Microorganisms (GCM) 10K type strain sequencing project: providing services to taxonomists for standard genome sequencing and annotation.</title>
        <authorList>
            <consortium name="The Broad Institute Genomics Platform"/>
            <consortium name="The Broad Institute Genome Sequencing Center for Infectious Disease"/>
            <person name="Wu L."/>
            <person name="Ma J."/>
        </authorList>
    </citation>
    <scope>NUCLEOTIDE SEQUENCE [LARGE SCALE GENOMIC DNA]</scope>
    <source>
        <strain evidence="7">JCM 16221</strain>
    </source>
</reference>
<evidence type="ECO:0000313" key="6">
    <source>
        <dbReference type="EMBL" id="GAA2349307.1"/>
    </source>
</evidence>
<dbReference type="Gene3D" id="1.10.10.10">
    <property type="entry name" value="Winged helix-like DNA-binding domain superfamily/Winged helix DNA-binding domain"/>
    <property type="match status" value="1"/>
</dbReference>
<dbReference type="PROSITE" id="PS50921">
    <property type="entry name" value="ANTAR"/>
    <property type="match status" value="1"/>
</dbReference>